<protein>
    <submittedName>
        <fullName evidence="2">Uncharacterized protein</fullName>
    </submittedName>
</protein>
<dbReference type="Proteomes" id="UP001279734">
    <property type="component" value="Unassembled WGS sequence"/>
</dbReference>
<feature type="transmembrane region" description="Helical" evidence="1">
    <location>
        <begin position="99"/>
        <end position="120"/>
    </location>
</feature>
<name>A0AAD3SF16_NEPGR</name>
<evidence type="ECO:0000313" key="3">
    <source>
        <dbReference type="Proteomes" id="UP001279734"/>
    </source>
</evidence>
<sequence>MRIPTTGSALIPLGRRGFVISIPAGPGGVLPMNDEIAKGERRNLQNAGQARHAVHKTRRHKVAVETFAAPEALKFGATIAAPVSTLRFKLFQAEAADVALFRDSLFASTAVAAVVFFLVYDGWLGSFPLWPCVL</sequence>
<accession>A0AAD3SF16</accession>
<gene>
    <name evidence="2" type="ORF">Nepgr_011540</name>
</gene>
<dbReference type="AlphaFoldDB" id="A0AAD3SF16"/>
<keyword evidence="1" id="KW-0812">Transmembrane</keyword>
<proteinExistence type="predicted"/>
<keyword evidence="3" id="KW-1185">Reference proteome</keyword>
<reference evidence="2" key="1">
    <citation type="submission" date="2023-05" db="EMBL/GenBank/DDBJ databases">
        <title>Nepenthes gracilis genome sequencing.</title>
        <authorList>
            <person name="Fukushima K."/>
        </authorList>
    </citation>
    <scope>NUCLEOTIDE SEQUENCE</scope>
    <source>
        <strain evidence="2">SING2019-196</strain>
    </source>
</reference>
<comment type="caution">
    <text evidence="2">The sequence shown here is derived from an EMBL/GenBank/DDBJ whole genome shotgun (WGS) entry which is preliminary data.</text>
</comment>
<evidence type="ECO:0000256" key="1">
    <source>
        <dbReference type="SAM" id="Phobius"/>
    </source>
</evidence>
<dbReference type="EMBL" id="BSYO01000009">
    <property type="protein sequence ID" value="GMH09699.1"/>
    <property type="molecule type" value="Genomic_DNA"/>
</dbReference>
<organism evidence="2 3">
    <name type="scientific">Nepenthes gracilis</name>
    <name type="common">Slender pitcher plant</name>
    <dbReference type="NCBI Taxonomy" id="150966"/>
    <lineage>
        <taxon>Eukaryota</taxon>
        <taxon>Viridiplantae</taxon>
        <taxon>Streptophyta</taxon>
        <taxon>Embryophyta</taxon>
        <taxon>Tracheophyta</taxon>
        <taxon>Spermatophyta</taxon>
        <taxon>Magnoliopsida</taxon>
        <taxon>eudicotyledons</taxon>
        <taxon>Gunneridae</taxon>
        <taxon>Pentapetalae</taxon>
        <taxon>Caryophyllales</taxon>
        <taxon>Nepenthaceae</taxon>
        <taxon>Nepenthes</taxon>
    </lineage>
</organism>
<evidence type="ECO:0000313" key="2">
    <source>
        <dbReference type="EMBL" id="GMH09699.1"/>
    </source>
</evidence>
<keyword evidence="1" id="KW-1133">Transmembrane helix</keyword>
<keyword evidence="1" id="KW-0472">Membrane</keyword>